<gene>
    <name evidence="1" type="ORF">EHQ18_04005</name>
</gene>
<name>A0A6N4Q540_9LEPT</name>
<accession>A0A6N4Q540</accession>
<dbReference type="OrthoDB" id="9801953at2"/>
<dbReference type="Proteomes" id="UP000297239">
    <property type="component" value="Unassembled WGS sequence"/>
</dbReference>
<proteinExistence type="predicted"/>
<dbReference type="AlphaFoldDB" id="A0A6N4Q540"/>
<evidence type="ECO:0000313" key="1">
    <source>
        <dbReference type="EMBL" id="TGK73011.1"/>
    </source>
</evidence>
<evidence type="ECO:0000313" key="2">
    <source>
        <dbReference type="Proteomes" id="UP000297239"/>
    </source>
</evidence>
<keyword evidence="2" id="KW-1185">Reference proteome</keyword>
<dbReference type="EMBL" id="RQFF01000013">
    <property type="protein sequence ID" value="TGK73011.1"/>
    <property type="molecule type" value="Genomic_DNA"/>
</dbReference>
<organism evidence="1 2">
    <name type="scientific">Leptospira kanakyensis</name>
    <dbReference type="NCBI Taxonomy" id="2484968"/>
    <lineage>
        <taxon>Bacteria</taxon>
        <taxon>Pseudomonadati</taxon>
        <taxon>Spirochaetota</taxon>
        <taxon>Spirochaetia</taxon>
        <taxon>Leptospirales</taxon>
        <taxon>Leptospiraceae</taxon>
        <taxon>Leptospira</taxon>
    </lineage>
</organism>
<dbReference type="PROSITE" id="PS51257">
    <property type="entry name" value="PROKAR_LIPOPROTEIN"/>
    <property type="match status" value="1"/>
</dbReference>
<dbReference type="RefSeq" id="WP_135632152.1">
    <property type="nucleotide sequence ID" value="NZ_RQFE01000011.1"/>
</dbReference>
<protein>
    <recommendedName>
        <fullName evidence="3">Lipoprotein</fullName>
    </recommendedName>
</protein>
<sequence length="84" mass="9842">MNKFTFLLLYIFFVSCESSREKCYSNLEPDYKGFCDSIVVGYGAAENDEEREKVKNLSITTCLLGSYQDKRCKKERNWDIVDVF</sequence>
<evidence type="ECO:0008006" key="3">
    <source>
        <dbReference type="Google" id="ProtNLM"/>
    </source>
</evidence>
<comment type="caution">
    <text evidence="1">The sequence shown here is derived from an EMBL/GenBank/DDBJ whole genome shotgun (WGS) entry which is preliminary data.</text>
</comment>
<reference evidence="1" key="1">
    <citation type="journal article" date="2019" name="PLoS Negl. Trop. Dis.">
        <title>Revisiting the worldwide diversity of Leptospira species in the environment.</title>
        <authorList>
            <person name="Vincent A.T."/>
            <person name="Schiettekatte O."/>
            <person name="Bourhy P."/>
            <person name="Veyrier F.J."/>
            <person name="Picardeau M."/>
        </authorList>
    </citation>
    <scope>NUCLEOTIDE SEQUENCE [LARGE SCALE GENOMIC DNA]</scope>
    <source>
        <strain evidence="1">201800293</strain>
    </source>
</reference>